<dbReference type="InterPro" id="IPR038607">
    <property type="entry name" value="PhoD-like_sf"/>
</dbReference>
<gene>
    <name evidence="2" type="ORF">ENS31_09245</name>
</gene>
<accession>A0A7V2ZKL6</accession>
<reference evidence="2" key="1">
    <citation type="journal article" date="2020" name="mSystems">
        <title>Genome- and Community-Level Interaction Insights into Carbon Utilization and Element Cycling Functions of Hydrothermarchaeota in Hydrothermal Sediment.</title>
        <authorList>
            <person name="Zhou Z."/>
            <person name="Liu Y."/>
            <person name="Xu W."/>
            <person name="Pan J."/>
            <person name="Luo Z.H."/>
            <person name="Li M."/>
        </authorList>
    </citation>
    <scope>NUCLEOTIDE SEQUENCE [LARGE SCALE GENOMIC DNA]</scope>
    <source>
        <strain evidence="2">SpSt-479</strain>
    </source>
</reference>
<feature type="domain" description="PhoD-like phosphatase metallophosphatase" evidence="1">
    <location>
        <begin position="41"/>
        <end position="281"/>
    </location>
</feature>
<dbReference type="CDD" id="cd07389">
    <property type="entry name" value="MPP_PhoD"/>
    <property type="match status" value="1"/>
</dbReference>
<proteinExistence type="predicted"/>
<evidence type="ECO:0000259" key="1">
    <source>
        <dbReference type="Pfam" id="PF09423"/>
    </source>
</evidence>
<dbReference type="InterPro" id="IPR029052">
    <property type="entry name" value="Metallo-depent_PP-like"/>
</dbReference>
<dbReference type="PANTHER" id="PTHR33987">
    <property type="entry name" value="CALCINEURIN-LIKE METALLO-PHOSPHOESTERASE SUPERFAMILY PROTEIN"/>
    <property type="match status" value="1"/>
</dbReference>
<organism evidence="2">
    <name type="scientific">Ignavibacterium album</name>
    <dbReference type="NCBI Taxonomy" id="591197"/>
    <lineage>
        <taxon>Bacteria</taxon>
        <taxon>Pseudomonadati</taxon>
        <taxon>Ignavibacteriota</taxon>
        <taxon>Ignavibacteria</taxon>
        <taxon>Ignavibacteriales</taxon>
        <taxon>Ignavibacteriaceae</taxon>
        <taxon>Ignavibacterium</taxon>
    </lineage>
</organism>
<dbReference type="Gene3D" id="3.60.21.70">
    <property type="entry name" value="PhoD-like phosphatase"/>
    <property type="match status" value="1"/>
</dbReference>
<sequence>MNKESFQNKFWLTVLMIHMGLIINLFPQHHSGLISTIAFGSCSDEDKDQPILNLIVKHNPDLFIYLGDNVYADTKDTNELKKAYNKLASKTEFKNLKQNTRIIATWDDHDYGWNDIGKHYELKNDSKKIFLDFFNITESSRAYSGEGIYDSYYFSDDKHTLQIILLDERTFRSDLKKYNGEFKDDERFFYQLDYTPHTEKDSTLLGEEQWQWLEKELLNPADIRIIASGTQFAISYNGYEAWANFPHEQKRMLDLIKKTKANGVLFISGDVHYAEISRLEVGNLYPIYDITSSGITQTWLFATPNDNRIEGPVMDNNFGLITVNWDEIDPEIKMELWDIRDNQRIEYSIKLSELSFKE</sequence>
<dbReference type="Pfam" id="PF09423">
    <property type="entry name" value="PhoD"/>
    <property type="match status" value="1"/>
</dbReference>
<comment type="caution">
    <text evidence="2">The sequence shown here is derived from an EMBL/GenBank/DDBJ whole genome shotgun (WGS) entry which is preliminary data.</text>
</comment>
<dbReference type="PANTHER" id="PTHR33987:SF1">
    <property type="entry name" value="CALCINEURIN-LIKE METALLO-PHOSPHOESTERASE SUPERFAMILY PROTEIN"/>
    <property type="match status" value="1"/>
</dbReference>
<dbReference type="InterPro" id="IPR018946">
    <property type="entry name" value="PhoD-like_MPP"/>
</dbReference>
<dbReference type="SUPFAM" id="SSF56300">
    <property type="entry name" value="Metallo-dependent phosphatases"/>
    <property type="match status" value="1"/>
</dbReference>
<dbReference type="AlphaFoldDB" id="A0A7V2ZKL6"/>
<name>A0A7V2ZKL6_9BACT</name>
<dbReference type="EMBL" id="DSUJ01000008">
    <property type="protein sequence ID" value="HFI91694.1"/>
    <property type="molecule type" value="Genomic_DNA"/>
</dbReference>
<protein>
    <submittedName>
        <fullName evidence="2">Alkaline phosphatase family protein</fullName>
    </submittedName>
</protein>
<evidence type="ECO:0000313" key="2">
    <source>
        <dbReference type="EMBL" id="HFI91694.1"/>
    </source>
</evidence>